<name>A0A6I3I9V2_9MICO</name>
<sequence length="57" mass="6787">MVLSVTFLIFRLVMGWLGLFEREPFLASASAALLFGAFWVVVDLAWDVWRRRREERR</sequence>
<keyword evidence="1" id="KW-1133">Transmembrane helix</keyword>
<gene>
    <name evidence="2" type="ORF">GGG17_01555</name>
</gene>
<keyword evidence="3" id="KW-1185">Reference proteome</keyword>
<protein>
    <submittedName>
        <fullName evidence="2">Uncharacterized protein</fullName>
    </submittedName>
</protein>
<feature type="transmembrane region" description="Helical" evidence="1">
    <location>
        <begin position="25"/>
        <end position="49"/>
    </location>
</feature>
<dbReference type="RefSeq" id="WP_154592043.1">
    <property type="nucleotide sequence ID" value="NZ_WLVL01000004.1"/>
</dbReference>
<proteinExistence type="predicted"/>
<comment type="caution">
    <text evidence="2">The sequence shown here is derived from an EMBL/GenBank/DDBJ whole genome shotgun (WGS) entry which is preliminary data.</text>
</comment>
<reference evidence="2 3" key="1">
    <citation type="submission" date="2019-11" db="EMBL/GenBank/DDBJ databases">
        <title>Whole genome sequencing identifies a novel species of the genus Arsenicicoccus isolated from human blood.</title>
        <authorList>
            <person name="Jeong J.H."/>
            <person name="Kweon O.J."/>
            <person name="Kim H.R."/>
            <person name="Kim T.-H."/>
            <person name="Ha S.-M."/>
            <person name="Lee M.-K."/>
        </authorList>
    </citation>
    <scope>NUCLEOTIDE SEQUENCE [LARGE SCALE GENOMIC DNA]</scope>
    <source>
        <strain evidence="2 3">MKL-02</strain>
    </source>
</reference>
<evidence type="ECO:0000256" key="1">
    <source>
        <dbReference type="SAM" id="Phobius"/>
    </source>
</evidence>
<evidence type="ECO:0000313" key="2">
    <source>
        <dbReference type="EMBL" id="MTB70682.1"/>
    </source>
</evidence>
<keyword evidence="1" id="KW-0472">Membrane</keyword>
<evidence type="ECO:0000313" key="3">
    <source>
        <dbReference type="Proteomes" id="UP000431092"/>
    </source>
</evidence>
<dbReference type="AlphaFoldDB" id="A0A6I3I9V2"/>
<dbReference type="Proteomes" id="UP000431092">
    <property type="component" value="Unassembled WGS sequence"/>
</dbReference>
<keyword evidence="1" id="KW-0812">Transmembrane</keyword>
<organism evidence="2 3">
    <name type="scientific">Arsenicicoccus cauae</name>
    <dbReference type="NCBI Taxonomy" id="2663847"/>
    <lineage>
        <taxon>Bacteria</taxon>
        <taxon>Bacillati</taxon>
        <taxon>Actinomycetota</taxon>
        <taxon>Actinomycetes</taxon>
        <taxon>Micrococcales</taxon>
        <taxon>Intrasporangiaceae</taxon>
        <taxon>Arsenicicoccus</taxon>
    </lineage>
</organism>
<accession>A0A6I3I9V2</accession>
<dbReference type="EMBL" id="WLVL01000004">
    <property type="protein sequence ID" value="MTB70682.1"/>
    <property type="molecule type" value="Genomic_DNA"/>
</dbReference>